<protein>
    <recommendedName>
        <fullName evidence="1">Endonuclease/exonuclease/phosphatase domain-containing protein</fullName>
    </recommendedName>
</protein>
<dbReference type="GO" id="GO:0003824">
    <property type="term" value="F:catalytic activity"/>
    <property type="evidence" value="ECO:0007669"/>
    <property type="project" value="InterPro"/>
</dbReference>
<evidence type="ECO:0000259" key="1">
    <source>
        <dbReference type="Pfam" id="PF03372"/>
    </source>
</evidence>
<name>A0A1Q8ZKB9_SYMMI</name>
<dbReference type="Pfam" id="PF03372">
    <property type="entry name" value="Exo_endo_phos"/>
    <property type="match status" value="1"/>
</dbReference>
<dbReference type="OrthoDB" id="10280935at2759"/>
<dbReference type="Proteomes" id="UP000186817">
    <property type="component" value="Unassembled WGS sequence"/>
</dbReference>
<keyword evidence="3" id="KW-1185">Reference proteome</keyword>
<accession>A0A1Q8ZKB9</accession>
<dbReference type="InterPro" id="IPR005135">
    <property type="entry name" value="Endo/exonuclease/phosphatase"/>
</dbReference>
<dbReference type="Gene3D" id="3.60.10.10">
    <property type="entry name" value="Endonuclease/exonuclease/phosphatase"/>
    <property type="match status" value="1"/>
</dbReference>
<dbReference type="SUPFAM" id="SSF56219">
    <property type="entry name" value="DNase I-like"/>
    <property type="match status" value="1"/>
</dbReference>
<comment type="caution">
    <text evidence="2">The sequence shown here is derived from an EMBL/GenBank/DDBJ whole genome shotgun (WGS) entry which is preliminary data.</text>
</comment>
<feature type="non-terminal residue" evidence="2">
    <location>
        <position position="268"/>
    </location>
</feature>
<organism evidence="2 3">
    <name type="scientific">Symbiodinium microadriaticum</name>
    <name type="common">Dinoflagellate</name>
    <name type="synonym">Zooxanthella microadriatica</name>
    <dbReference type="NCBI Taxonomy" id="2951"/>
    <lineage>
        <taxon>Eukaryota</taxon>
        <taxon>Sar</taxon>
        <taxon>Alveolata</taxon>
        <taxon>Dinophyceae</taxon>
        <taxon>Suessiales</taxon>
        <taxon>Symbiodiniaceae</taxon>
        <taxon>Symbiodinium</taxon>
    </lineage>
</organism>
<feature type="domain" description="Endonuclease/exonuclease/phosphatase" evidence="1">
    <location>
        <begin position="15"/>
        <end position="183"/>
    </location>
</feature>
<dbReference type="AlphaFoldDB" id="A0A1Q8ZKB9"/>
<gene>
    <name evidence="2" type="ORF">AK812_SmicGene48905</name>
</gene>
<sequence>VATCNVAKAGINIHARLDSFLREHQLDIVVIPEADVPEYSSVGFCNAWRALGRYAVLSPPVDGMCKVAIVSNIPLRMAMLPVTEASNEPQAIAQAEDVFQHALHSGFRFIAIGDFNVTQQHPVLLDYLTSGMLVTGDGCCPGEELPATGPVYRGRRRRRIDYALQHPQLHACELQHLDGPSDHTVVAYGYDFAAPLSRRGPRRRSLREDLDMVGIAEALEAWDPSPYYQALESGDLDHAWTLLSDVAEDLLCEADSRATPRSANWLPS</sequence>
<evidence type="ECO:0000313" key="2">
    <source>
        <dbReference type="EMBL" id="OLP28704.1"/>
    </source>
</evidence>
<evidence type="ECO:0000313" key="3">
    <source>
        <dbReference type="Proteomes" id="UP000186817"/>
    </source>
</evidence>
<dbReference type="InterPro" id="IPR036691">
    <property type="entry name" value="Endo/exonu/phosph_ase_sf"/>
</dbReference>
<feature type="non-terminal residue" evidence="2">
    <location>
        <position position="1"/>
    </location>
</feature>
<reference evidence="2 3" key="1">
    <citation type="submission" date="2016-02" db="EMBL/GenBank/DDBJ databases">
        <title>Genome analysis of coral dinoflagellate symbionts highlights evolutionary adaptations to a symbiotic lifestyle.</title>
        <authorList>
            <person name="Aranda M."/>
            <person name="Li Y."/>
            <person name="Liew Y.J."/>
            <person name="Baumgarten S."/>
            <person name="Simakov O."/>
            <person name="Wilson M."/>
            <person name="Piel J."/>
            <person name="Ashoor H."/>
            <person name="Bougouffa S."/>
            <person name="Bajic V.B."/>
            <person name="Ryu T."/>
            <person name="Ravasi T."/>
            <person name="Bayer T."/>
            <person name="Micklem G."/>
            <person name="Kim H."/>
            <person name="Bhak J."/>
            <person name="Lajeunesse T.C."/>
            <person name="Voolstra C.R."/>
        </authorList>
    </citation>
    <scope>NUCLEOTIDE SEQUENCE [LARGE SCALE GENOMIC DNA]</scope>
    <source>
        <strain evidence="2 3">CCMP2467</strain>
    </source>
</reference>
<dbReference type="EMBL" id="LSRX01009228">
    <property type="protein sequence ID" value="OLP28704.1"/>
    <property type="molecule type" value="Genomic_DNA"/>
</dbReference>
<proteinExistence type="predicted"/>